<reference evidence="3" key="2">
    <citation type="submission" date="2020-06" db="EMBL/GenBank/DDBJ databases">
        <title>Helianthus annuus Genome sequencing and assembly Release 2.</title>
        <authorList>
            <person name="Gouzy J."/>
            <person name="Langlade N."/>
            <person name="Munos S."/>
        </authorList>
    </citation>
    <scope>NUCLEOTIDE SEQUENCE</scope>
    <source>
        <tissue evidence="3">Leaves</tissue>
    </source>
</reference>
<evidence type="ECO:0000259" key="2">
    <source>
        <dbReference type="Pfam" id="PF14303"/>
    </source>
</evidence>
<feature type="region of interest" description="Disordered" evidence="1">
    <location>
        <begin position="176"/>
        <end position="254"/>
    </location>
</feature>
<keyword evidence="4" id="KW-1185">Reference proteome</keyword>
<dbReference type="PANTHER" id="PTHR45023:SF13">
    <property type="entry name" value="PUTATIVE-RELATED"/>
    <property type="match status" value="1"/>
</dbReference>
<dbReference type="Proteomes" id="UP000215914">
    <property type="component" value="Unassembled WGS sequence"/>
</dbReference>
<dbReference type="InterPro" id="IPR029466">
    <property type="entry name" value="NAM-associated_C"/>
</dbReference>
<comment type="caution">
    <text evidence="3">The sequence shown here is derived from an EMBL/GenBank/DDBJ whole genome shotgun (WGS) entry which is preliminary data.</text>
</comment>
<feature type="compositionally biased region" description="Polar residues" evidence="1">
    <location>
        <begin position="192"/>
        <end position="206"/>
    </location>
</feature>
<keyword evidence="3" id="KW-0808">Transferase</keyword>
<feature type="compositionally biased region" description="Basic and acidic residues" evidence="1">
    <location>
        <begin position="223"/>
        <end position="242"/>
    </location>
</feature>
<protein>
    <submittedName>
        <fullName evidence="3">Glutathione transferase</fullName>
        <ecNumber evidence="3">2.5.1.18</ecNumber>
    </submittedName>
</protein>
<dbReference type="EC" id="2.5.1.18" evidence="3"/>
<name>A0A9K3J2P2_HELAN</name>
<evidence type="ECO:0000256" key="1">
    <source>
        <dbReference type="SAM" id="MobiDB-lite"/>
    </source>
</evidence>
<reference evidence="3" key="1">
    <citation type="journal article" date="2017" name="Nature">
        <title>The sunflower genome provides insights into oil metabolism, flowering and Asterid evolution.</title>
        <authorList>
            <person name="Badouin H."/>
            <person name="Gouzy J."/>
            <person name="Grassa C.J."/>
            <person name="Murat F."/>
            <person name="Staton S.E."/>
            <person name="Cottret L."/>
            <person name="Lelandais-Briere C."/>
            <person name="Owens G.L."/>
            <person name="Carrere S."/>
            <person name="Mayjonade B."/>
            <person name="Legrand L."/>
            <person name="Gill N."/>
            <person name="Kane N.C."/>
            <person name="Bowers J.E."/>
            <person name="Hubner S."/>
            <person name="Bellec A."/>
            <person name="Berard A."/>
            <person name="Berges H."/>
            <person name="Blanchet N."/>
            <person name="Boniface M.C."/>
            <person name="Brunel D."/>
            <person name="Catrice O."/>
            <person name="Chaidir N."/>
            <person name="Claudel C."/>
            <person name="Donnadieu C."/>
            <person name="Faraut T."/>
            <person name="Fievet G."/>
            <person name="Helmstetter N."/>
            <person name="King M."/>
            <person name="Knapp S.J."/>
            <person name="Lai Z."/>
            <person name="Le Paslier M.C."/>
            <person name="Lippi Y."/>
            <person name="Lorenzon L."/>
            <person name="Mandel J.R."/>
            <person name="Marage G."/>
            <person name="Marchand G."/>
            <person name="Marquand E."/>
            <person name="Bret-Mestries E."/>
            <person name="Morien E."/>
            <person name="Nambeesan S."/>
            <person name="Nguyen T."/>
            <person name="Pegot-Espagnet P."/>
            <person name="Pouilly N."/>
            <person name="Raftis F."/>
            <person name="Sallet E."/>
            <person name="Schiex T."/>
            <person name="Thomas J."/>
            <person name="Vandecasteele C."/>
            <person name="Vares D."/>
            <person name="Vear F."/>
            <person name="Vautrin S."/>
            <person name="Crespi M."/>
            <person name="Mangin B."/>
            <person name="Burke J.M."/>
            <person name="Salse J."/>
            <person name="Munos S."/>
            <person name="Vincourt P."/>
            <person name="Rieseberg L.H."/>
            <person name="Langlade N.B."/>
        </authorList>
    </citation>
    <scope>NUCLEOTIDE SEQUENCE</scope>
    <source>
        <tissue evidence="3">Leaves</tissue>
    </source>
</reference>
<evidence type="ECO:0000313" key="3">
    <source>
        <dbReference type="EMBL" id="KAF5807673.1"/>
    </source>
</evidence>
<evidence type="ECO:0000313" key="4">
    <source>
        <dbReference type="Proteomes" id="UP000215914"/>
    </source>
</evidence>
<dbReference type="Gramene" id="mRNA:HanXRQr2_Chr05g0236281">
    <property type="protein sequence ID" value="mRNA:HanXRQr2_Chr05g0236281"/>
    <property type="gene ID" value="HanXRQr2_Chr05g0236281"/>
</dbReference>
<dbReference type="GO" id="GO:0004364">
    <property type="term" value="F:glutathione transferase activity"/>
    <property type="evidence" value="ECO:0007669"/>
    <property type="project" value="UniProtKB-EC"/>
</dbReference>
<feature type="region of interest" description="Disordered" evidence="1">
    <location>
        <begin position="1"/>
        <end position="52"/>
    </location>
</feature>
<dbReference type="Pfam" id="PF14303">
    <property type="entry name" value="NAM-associated"/>
    <property type="match status" value="1"/>
</dbReference>
<proteinExistence type="predicted"/>
<accession>A0A9K3J2P2</accession>
<dbReference type="PANTHER" id="PTHR45023">
    <property type="match status" value="1"/>
</dbReference>
<feature type="domain" description="No apical meristem-associated C-terminal" evidence="2">
    <location>
        <begin position="156"/>
        <end position="324"/>
    </location>
</feature>
<dbReference type="EMBL" id="MNCJ02000320">
    <property type="protein sequence ID" value="KAF5807673.1"/>
    <property type="molecule type" value="Genomic_DNA"/>
</dbReference>
<feature type="compositionally biased region" description="Polar residues" evidence="1">
    <location>
        <begin position="1"/>
        <end position="12"/>
    </location>
</feature>
<organism evidence="3 4">
    <name type="scientific">Helianthus annuus</name>
    <name type="common">Common sunflower</name>
    <dbReference type="NCBI Taxonomy" id="4232"/>
    <lineage>
        <taxon>Eukaryota</taxon>
        <taxon>Viridiplantae</taxon>
        <taxon>Streptophyta</taxon>
        <taxon>Embryophyta</taxon>
        <taxon>Tracheophyta</taxon>
        <taxon>Spermatophyta</taxon>
        <taxon>Magnoliopsida</taxon>
        <taxon>eudicotyledons</taxon>
        <taxon>Gunneridae</taxon>
        <taxon>Pentapetalae</taxon>
        <taxon>asterids</taxon>
        <taxon>campanulids</taxon>
        <taxon>Asterales</taxon>
        <taxon>Asteraceae</taxon>
        <taxon>Asteroideae</taxon>
        <taxon>Heliantheae alliance</taxon>
        <taxon>Heliantheae</taxon>
        <taxon>Helianthus</taxon>
    </lineage>
</organism>
<sequence>MQQPNMPQAPQTQIEEQDDEIEVVPETQPEPSIKKNKKGKGKKEDAPGKQMQQWTKIEEEALAKAYINSSTSPIVGNNQLSDSFWQKALDIFHGLMEQGEYRTIDSISSKWRKMNTLINRFCGFYNTTRANKPSGWNHKNVFNEAVRLYENESKAPFPHVRAWLVVKDHPKWKGCQHEVAQAKRATKRSKTSESGSYSVGGSTGRCQININDEPDYEEEPIEDGERPPGRDKSKKIAAEKRKQAASGSGGGSRLEGVMAELKSFKEIFNDMQTEKVNIKKKLAEEKLKKQYEAQELEEWKIMTTDLSSYPPEDRPILQMMKDKIRKKWSGGV</sequence>
<gene>
    <name evidence="3" type="ORF">HanXRQr2_Chr05g0236281</name>
</gene>
<feature type="compositionally biased region" description="Acidic residues" evidence="1">
    <location>
        <begin position="212"/>
        <end position="222"/>
    </location>
</feature>
<dbReference type="AlphaFoldDB" id="A0A9K3J2P2"/>